<reference evidence="2 3" key="1">
    <citation type="submission" date="2023-04" db="EMBL/GenBank/DDBJ databases">
        <title>Halomonas strains isolated from rhizosphere soil.</title>
        <authorList>
            <person name="Xu L."/>
            <person name="Sun J.-Q."/>
        </authorList>
    </citation>
    <scope>NUCLEOTIDE SEQUENCE [LARGE SCALE GENOMIC DNA]</scope>
    <source>
        <strain evidence="2 3">LN1S58</strain>
    </source>
</reference>
<dbReference type="PROSITE" id="PS00571">
    <property type="entry name" value="AMIDASES"/>
    <property type="match status" value="1"/>
</dbReference>
<dbReference type="InterPro" id="IPR023631">
    <property type="entry name" value="Amidase_dom"/>
</dbReference>
<dbReference type="SUPFAM" id="SSF75304">
    <property type="entry name" value="Amidase signature (AS) enzymes"/>
    <property type="match status" value="1"/>
</dbReference>
<evidence type="ECO:0000259" key="1">
    <source>
        <dbReference type="Pfam" id="PF01425"/>
    </source>
</evidence>
<dbReference type="Proteomes" id="UP001244242">
    <property type="component" value="Unassembled WGS sequence"/>
</dbReference>
<dbReference type="Pfam" id="PF01425">
    <property type="entry name" value="Amidase"/>
    <property type="match status" value="1"/>
</dbReference>
<dbReference type="InterPro" id="IPR000120">
    <property type="entry name" value="Amidase"/>
</dbReference>
<dbReference type="PANTHER" id="PTHR11895">
    <property type="entry name" value="TRANSAMIDASE"/>
    <property type="match status" value="1"/>
</dbReference>
<proteinExistence type="predicted"/>
<dbReference type="Gene3D" id="3.90.1300.10">
    <property type="entry name" value="Amidase signature (AS) domain"/>
    <property type="match status" value="1"/>
</dbReference>
<dbReference type="InterPro" id="IPR036928">
    <property type="entry name" value="AS_sf"/>
</dbReference>
<dbReference type="InterPro" id="IPR020556">
    <property type="entry name" value="Amidase_CS"/>
</dbReference>
<accession>A0ABT6VLI3</accession>
<protein>
    <submittedName>
        <fullName evidence="2">Amidase</fullName>
    </submittedName>
</protein>
<gene>
    <name evidence="2" type="ORF">QLQ84_07585</name>
</gene>
<sequence length="464" mass="50890">MKQNITDLSVLELSNLIKSKSISCTEVTDSFLRHIDDLNPQINAFCDIFHESAVRDAKLADAAIAQGHYSSPLHGIPIGLKDLTPTSGSTTTFGSKLFKTNMPEHDAILVERLRKKGAIIVGKTNTPEFGHKGVTDNLIFGKTRNPWNLTKVAGGSSGGSAAAVAARMVPIAEGSDGAGSIRIPAALCGVVGFKPSFGRIPDVAGPFSSTTPFFHNGPISRNVHDSFIFYRAMAGEDHRDPFSIPTNSSQPTKPLPPLNRLKIAYSRKLDYFQVSADVENCLDATIARLSNLGYQVEEVDLGLGLDVEECFMTLWRFKLSSTYGGLKKNELHLLEPTVQQLISEGNKITPAKYGRAIKVRERVWDIISRLFSNYDFLVCPTTSVPAFDIDKESPRRINGIEINSLIGWFLTYPFNLTGNPAISLPVGFCTSGLPVGMQVIGQRLDDTRLLQFSETIELENQWRS</sequence>
<organism evidence="2 3">
    <name type="scientific">Halomonas kalidii</name>
    <dbReference type="NCBI Taxonomy" id="3043293"/>
    <lineage>
        <taxon>Bacteria</taxon>
        <taxon>Pseudomonadati</taxon>
        <taxon>Pseudomonadota</taxon>
        <taxon>Gammaproteobacteria</taxon>
        <taxon>Oceanospirillales</taxon>
        <taxon>Halomonadaceae</taxon>
        <taxon>Halomonas</taxon>
    </lineage>
</organism>
<feature type="domain" description="Amidase" evidence="1">
    <location>
        <begin position="26"/>
        <end position="450"/>
    </location>
</feature>
<dbReference type="PANTHER" id="PTHR11895:SF76">
    <property type="entry name" value="INDOLEACETAMIDE HYDROLASE"/>
    <property type="match status" value="1"/>
</dbReference>
<evidence type="ECO:0000313" key="3">
    <source>
        <dbReference type="Proteomes" id="UP001244242"/>
    </source>
</evidence>
<comment type="caution">
    <text evidence="2">The sequence shown here is derived from an EMBL/GenBank/DDBJ whole genome shotgun (WGS) entry which is preliminary data.</text>
</comment>
<dbReference type="EMBL" id="JASCQO010000034">
    <property type="protein sequence ID" value="MDI5933651.1"/>
    <property type="molecule type" value="Genomic_DNA"/>
</dbReference>
<keyword evidence="3" id="KW-1185">Reference proteome</keyword>
<dbReference type="RefSeq" id="WP_282721152.1">
    <property type="nucleotide sequence ID" value="NZ_JASCQO010000034.1"/>
</dbReference>
<evidence type="ECO:0000313" key="2">
    <source>
        <dbReference type="EMBL" id="MDI5933651.1"/>
    </source>
</evidence>
<name>A0ABT6VLI3_9GAMM</name>